<dbReference type="AlphaFoldDB" id="A0A445DH30"/>
<evidence type="ECO:0000313" key="1">
    <source>
        <dbReference type="EMBL" id="RYR62491.1"/>
    </source>
</evidence>
<dbReference type="Proteomes" id="UP000289738">
    <property type="component" value="Chromosome A04"/>
</dbReference>
<protein>
    <recommendedName>
        <fullName evidence="3">Protein kinase domain-containing protein</fullName>
    </recommendedName>
</protein>
<gene>
    <name evidence="1" type="ORF">Ahy_A04g020137</name>
</gene>
<accession>A0A445DH30</accession>
<keyword evidence="2" id="KW-1185">Reference proteome</keyword>
<reference evidence="1 2" key="1">
    <citation type="submission" date="2019-01" db="EMBL/GenBank/DDBJ databases">
        <title>Sequencing of cultivated peanut Arachis hypogaea provides insights into genome evolution and oil improvement.</title>
        <authorList>
            <person name="Chen X."/>
        </authorList>
    </citation>
    <scope>NUCLEOTIDE SEQUENCE [LARGE SCALE GENOMIC DNA]</scope>
    <source>
        <strain evidence="2">cv. Fuhuasheng</strain>
        <tissue evidence="1">Leaves</tissue>
    </source>
</reference>
<evidence type="ECO:0008006" key="3">
    <source>
        <dbReference type="Google" id="ProtNLM"/>
    </source>
</evidence>
<comment type="caution">
    <text evidence="1">The sequence shown here is derived from an EMBL/GenBank/DDBJ whole genome shotgun (WGS) entry which is preliminary data.</text>
</comment>
<dbReference type="EMBL" id="SDMP01000004">
    <property type="protein sequence ID" value="RYR62491.1"/>
    <property type="molecule type" value="Genomic_DNA"/>
</dbReference>
<name>A0A445DH30_ARAHY</name>
<proteinExistence type="predicted"/>
<sequence length="137" mass="15699">MKTDNFKPLPRCDDTLESRWRTEMVVTMNRDISTEQRSMVCMNFLLLLFGDRGIFCEGKEKRREEMLNIKRVLNAVSNYQKRGGGEATHPVGGCGYSCLKTAAFKVLDYCHSQGIMHLDAMSLNVMVDPKQRKLQFA</sequence>
<evidence type="ECO:0000313" key="2">
    <source>
        <dbReference type="Proteomes" id="UP000289738"/>
    </source>
</evidence>
<dbReference type="Gene3D" id="1.10.510.10">
    <property type="entry name" value="Transferase(Phosphotransferase) domain 1"/>
    <property type="match status" value="1"/>
</dbReference>
<organism evidence="1 2">
    <name type="scientific">Arachis hypogaea</name>
    <name type="common">Peanut</name>
    <dbReference type="NCBI Taxonomy" id="3818"/>
    <lineage>
        <taxon>Eukaryota</taxon>
        <taxon>Viridiplantae</taxon>
        <taxon>Streptophyta</taxon>
        <taxon>Embryophyta</taxon>
        <taxon>Tracheophyta</taxon>
        <taxon>Spermatophyta</taxon>
        <taxon>Magnoliopsida</taxon>
        <taxon>eudicotyledons</taxon>
        <taxon>Gunneridae</taxon>
        <taxon>Pentapetalae</taxon>
        <taxon>rosids</taxon>
        <taxon>fabids</taxon>
        <taxon>Fabales</taxon>
        <taxon>Fabaceae</taxon>
        <taxon>Papilionoideae</taxon>
        <taxon>50 kb inversion clade</taxon>
        <taxon>dalbergioids sensu lato</taxon>
        <taxon>Dalbergieae</taxon>
        <taxon>Pterocarpus clade</taxon>
        <taxon>Arachis</taxon>
    </lineage>
</organism>